<dbReference type="AlphaFoldDB" id="A0A820S2Y6"/>
<evidence type="ECO:0000256" key="4">
    <source>
        <dbReference type="SAM" id="Phobius"/>
    </source>
</evidence>
<feature type="non-terminal residue" evidence="5">
    <location>
        <position position="1"/>
    </location>
</feature>
<gene>
    <name evidence="5" type="ORF">OXD698_LOCUS54124</name>
</gene>
<dbReference type="InterPro" id="IPR024990">
    <property type="entry name" value="Apc1"/>
</dbReference>
<keyword evidence="4" id="KW-0472">Membrane</keyword>
<feature type="non-terminal residue" evidence="5">
    <location>
        <position position="106"/>
    </location>
</feature>
<keyword evidence="1" id="KW-0132">Cell division</keyword>
<keyword evidence="4" id="KW-1133">Transmembrane helix</keyword>
<dbReference type="GO" id="GO:0007091">
    <property type="term" value="P:metaphase/anaphase transition of mitotic cell cycle"/>
    <property type="evidence" value="ECO:0007669"/>
    <property type="project" value="TreeGrafter"/>
</dbReference>
<protein>
    <submittedName>
        <fullName evidence="5">Uncharacterized protein</fullName>
    </submittedName>
</protein>
<dbReference type="GO" id="GO:0005680">
    <property type="term" value="C:anaphase-promoting complex"/>
    <property type="evidence" value="ECO:0007669"/>
    <property type="project" value="InterPro"/>
</dbReference>
<evidence type="ECO:0000256" key="1">
    <source>
        <dbReference type="ARBA" id="ARBA00022618"/>
    </source>
</evidence>
<organism evidence="5 6">
    <name type="scientific">Adineta steineri</name>
    <dbReference type="NCBI Taxonomy" id="433720"/>
    <lineage>
        <taxon>Eukaryota</taxon>
        <taxon>Metazoa</taxon>
        <taxon>Spiralia</taxon>
        <taxon>Gnathifera</taxon>
        <taxon>Rotifera</taxon>
        <taxon>Eurotatoria</taxon>
        <taxon>Bdelloidea</taxon>
        <taxon>Adinetida</taxon>
        <taxon>Adinetidae</taxon>
        <taxon>Adineta</taxon>
    </lineage>
</organism>
<evidence type="ECO:0000313" key="6">
    <source>
        <dbReference type="Proteomes" id="UP000663844"/>
    </source>
</evidence>
<proteinExistence type="predicted"/>
<evidence type="ECO:0000313" key="5">
    <source>
        <dbReference type="EMBL" id="CAF4446361.1"/>
    </source>
</evidence>
<sequence>NNFSLSLCKYFTIIFAVCSFCLALKYAGTWNEQTANIIRTYFKQFQVYIDRPADYVENDPDCYAPDSATLEFVISTLVLSLAMVMAGSGDLQLLNLLRALQTRVGP</sequence>
<comment type="caution">
    <text evidence="5">The sequence shown here is derived from an EMBL/GenBank/DDBJ whole genome shotgun (WGS) entry which is preliminary data.</text>
</comment>
<evidence type="ECO:0000256" key="3">
    <source>
        <dbReference type="ARBA" id="ARBA00023306"/>
    </source>
</evidence>
<evidence type="ECO:0000256" key="2">
    <source>
        <dbReference type="ARBA" id="ARBA00022776"/>
    </source>
</evidence>
<dbReference type="EMBL" id="CAJOAZ010032291">
    <property type="protein sequence ID" value="CAF4446361.1"/>
    <property type="molecule type" value="Genomic_DNA"/>
</dbReference>
<reference evidence="5" key="1">
    <citation type="submission" date="2021-02" db="EMBL/GenBank/DDBJ databases">
        <authorList>
            <person name="Nowell W R."/>
        </authorList>
    </citation>
    <scope>NUCLEOTIDE SEQUENCE</scope>
</reference>
<dbReference type="GO" id="GO:0031145">
    <property type="term" value="P:anaphase-promoting complex-dependent catabolic process"/>
    <property type="evidence" value="ECO:0007669"/>
    <property type="project" value="TreeGrafter"/>
</dbReference>
<keyword evidence="2" id="KW-0498">Mitosis</keyword>
<dbReference type="PANTHER" id="PTHR12827">
    <property type="entry name" value="MEIOTIC CHECKPOINT REGULATOR TSG24 FAMILY MEMBER"/>
    <property type="match status" value="1"/>
</dbReference>
<keyword evidence="4" id="KW-0812">Transmembrane</keyword>
<feature type="transmembrane region" description="Helical" evidence="4">
    <location>
        <begin position="7"/>
        <end position="27"/>
    </location>
</feature>
<name>A0A820S2Y6_9BILA</name>
<dbReference type="PANTHER" id="PTHR12827:SF3">
    <property type="entry name" value="ANAPHASE-PROMOTING COMPLEX SUBUNIT 1"/>
    <property type="match status" value="1"/>
</dbReference>
<dbReference type="Proteomes" id="UP000663844">
    <property type="component" value="Unassembled WGS sequence"/>
</dbReference>
<keyword evidence="3" id="KW-0131">Cell cycle</keyword>
<dbReference type="GO" id="GO:0070979">
    <property type="term" value="P:protein K11-linked ubiquitination"/>
    <property type="evidence" value="ECO:0007669"/>
    <property type="project" value="TreeGrafter"/>
</dbReference>
<dbReference type="GO" id="GO:0060090">
    <property type="term" value="F:molecular adaptor activity"/>
    <property type="evidence" value="ECO:0007669"/>
    <property type="project" value="TreeGrafter"/>
</dbReference>
<dbReference type="GO" id="GO:0051301">
    <property type="term" value="P:cell division"/>
    <property type="evidence" value="ECO:0007669"/>
    <property type="project" value="UniProtKB-KW"/>
</dbReference>
<accession>A0A820S2Y6</accession>